<dbReference type="InterPro" id="IPR018490">
    <property type="entry name" value="cNMP-bd_dom_sf"/>
</dbReference>
<name>A0ABY1QE26_9BURK</name>
<keyword evidence="1" id="KW-0805">Transcription regulation</keyword>
<dbReference type="SMART" id="SM00100">
    <property type="entry name" value="cNMP"/>
    <property type="match status" value="1"/>
</dbReference>
<keyword evidence="2" id="KW-0238">DNA-binding</keyword>
<dbReference type="Proteomes" id="UP001158049">
    <property type="component" value="Unassembled WGS sequence"/>
</dbReference>
<sequence>MLYFRSLCNDASMEMSNKITGEHIMANVLNAFCTETEQAAVKTAATPVTRKKSEGKPAQPRNSAVAPVRITALYGHNPKQNQLLGSLPDEDFERLLPHLEFISMPFDMTVCEAETQMNHVYFLSSSVVSLLYETRDGASAEIAVIGNEGIVGVTLFMGGGASPNRAVVKSAGYGFRLKASVFMEEFRRGGALQQSLLRYTNALIAQMSHTAVCNRHHNVMQQLCRWLLLTLDRLPSNEMAVSQGLIATMLGVRRESVTEAAGKLQDEGMIQYRRGHITVMNRAGLETRACECYAGVKKEYDRLKCSHTRQK</sequence>
<accession>A0ABY1QE26</accession>
<reference evidence="5 6" key="1">
    <citation type="submission" date="2017-05" db="EMBL/GenBank/DDBJ databases">
        <authorList>
            <person name="Varghese N."/>
            <person name="Submissions S."/>
        </authorList>
    </citation>
    <scope>NUCLEOTIDE SEQUENCE [LARGE SCALE GENOMIC DNA]</scope>
    <source>
        <strain evidence="5 6">DSM 26001</strain>
    </source>
</reference>
<evidence type="ECO:0000256" key="2">
    <source>
        <dbReference type="ARBA" id="ARBA00023125"/>
    </source>
</evidence>
<evidence type="ECO:0000313" key="6">
    <source>
        <dbReference type="Proteomes" id="UP001158049"/>
    </source>
</evidence>
<organism evidence="5 6">
    <name type="scientific">Noviherbaspirillum suwonense</name>
    <dbReference type="NCBI Taxonomy" id="1224511"/>
    <lineage>
        <taxon>Bacteria</taxon>
        <taxon>Pseudomonadati</taxon>
        <taxon>Pseudomonadota</taxon>
        <taxon>Betaproteobacteria</taxon>
        <taxon>Burkholderiales</taxon>
        <taxon>Oxalobacteraceae</taxon>
        <taxon>Noviherbaspirillum</taxon>
    </lineage>
</organism>
<dbReference type="EMBL" id="FXUL01000014">
    <property type="protein sequence ID" value="SMP68857.1"/>
    <property type="molecule type" value="Genomic_DNA"/>
</dbReference>
<dbReference type="CDD" id="cd00038">
    <property type="entry name" value="CAP_ED"/>
    <property type="match status" value="1"/>
</dbReference>
<dbReference type="InterPro" id="IPR000595">
    <property type="entry name" value="cNMP-bd_dom"/>
</dbReference>
<keyword evidence="3" id="KW-0804">Transcription</keyword>
<dbReference type="Pfam" id="PF13545">
    <property type="entry name" value="HTH_Crp_2"/>
    <property type="match status" value="1"/>
</dbReference>
<evidence type="ECO:0000259" key="4">
    <source>
        <dbReference type="PROSITE" id="PS51063"/>
    </source>
</evidence>
<dbReference type="InterPro" id="IPR050397">
    <property type="entry name" value="Env_Response_Regulators"/>
</dbReference>
<evidence type="ECO:0000313" key="5">
    <source>
        <dbReference type="EMBL" id="SMP68857.1"/>
    </source>
</evidence>
<dbReference type="SMART" id="SM00419">
    <property type="entry name" value="HTH_CRP"/>
    <property type="match status" value="1"/>
</dbReference>
<proteinExistence type="predicted"/>
<dbReference type="InterPro" id="IPR014710">
    <property type="entry name" value="RmlC-like_jellyroll"/>
</dbReference>
<dbReference type="PROSITE" id="PS51063">
    <property type="entry name" value="HTH_CRP_2"/>
    <property type="match status" value="1"/>
</dbReference>
<comment type="caution">
    <text evidence="5">The sequence shown here is derived from an EMBL/GenBank/DDBJ whole genome shotgun (WGS) entry which is preliminary data.</text>
</comment>
<dbReference type="InterPro" id="IPR036390">
    <property type="entry name" value="WH_DNA-bd_sf"/>
</dbReference>
<keyword evidence="6" id="KW-1185">Reference proteome</keyword>
<dbReference type="PANTHER" id="PTHR24567">
    <property type="entry name" value="CRP FAMILY TRANSCRIPTIONAL REGULATORY PROTEIN"/>
    <property type="match status" value="1"/>
</dbReference>
<dbReference type="Gene3D" id="2.60.120.10">
    <property type="entry name" value="Jelly Rolls"/>
    <property type="match status" value="1"/>
</dbReference>
<gene>
    <name evidence="5" type="ORF">SAMN06295970_11480</name>
</gene>
<protein>
    <submittedName>
        <fullName evidence="5">cAMP-binding domain of CRP or a regulatory subunit of cAMP-dependent protein kinases</fullName>
    </submittedName>
</protein>
<feature type="domain" description="HTH crp-type" evidence="4">
    <location>
        <begin position="217"/>
        <end position="283"/>
    </location>
</feature>
<evidence type="ECO:0000256" key="1">
    <source>
        <dbReference type="ARBA" id="ARBA00023015"/>
    </source>
</evidence>
<dbReference type="SUPFAM" id="SSF46785">
    <property type="entry name" value="Winged helix' DNA-binding domain"/>
    <property type="match status" value="1"/>
</dbReference>
<dbReference type="Gene3D" id="1.10.10.10">
    <property type="entry name" value="Winged helix-like DNA-binding domain superfamily/Winged helix DNA-binding domain"/>
    <property type="match status" value="1"/>
</dbReference>
<evidence type="ECO:0000256" key="3">
    <source>
        <dbReference type="ARBA" id="ARBA00023163"/>
    </source>
</evidence>
<dbReference type="PANTHER" id="PTHR24567:SF74">
    <property type="entry name" value="HTH-TYPE TRANSCRIPTIONAL REGULATOR ARCR"/>
    <property type="match status" value="1"/>
</dbReference>
<dbReference type="InterPro" id="IPR012318">
    <property type="entry name" value="HTH_CRP"/>
</dbReference>
<dbReference type="SUPFAM" id="SSF51206">
    <property type="entry name" value="cAMP-binding domain-like"/>
    <property type="match status" value="1"/>
</dbReference>
<dbReference type="InterPro" id="IPR036388">
    <property type="entry name" value="WH-like_DNA-bd_sf"/>
</dbReference>